<dbReference type="AlphaFoldDB" id="A0A953LZB2"/>
<dbReference type="EMBL" id="JAIOIV010000028">
    <property type="protein sequence ID" value="MBZ0155344.1"/>
    <property type="molecule type" value="Genomic_DNA"/>
</dbReference>
<evidence type="ECO:0000313" key="3">
    <source>
        <dbReference type="Proteomes" id="UP000705867"/>
    </source>
</evidence>
<organism evidence="2 3">
    <name type="scientific">Candidatus Nitrobium versatile</name>
    <dbReference type="NCBI Taxonomy" id="2884831"/>
    <lineage>
        <taxon>Bacteria</taxon>
        <taxon>Pseudomonadati</taxon>
        <taxon>Nitrospirota</taxon>
        <taxon>Nitrospiria</taxon>
        <taxon>Nitrospirales</taxon>
        <taxon>Nitrospiraceae</taxon>
        <taxon>Candidatus Nitrobium</taxon>
    </lineage>
</organism>
<evidence type="ECO:0000313" key="2">
    <source>
        <dbReference type="EMBL" id="MBZ0155344.1"/>
    </source>
</evidence>
<dbReference type="InterPro" id="IPR009875">
    <property type="entry name" value="PilZ_domain"/>
</dbReference>
<feature type="domain" description="PilZ" evidence="1">
    <location>
        <begin position="56"/>
        <end position="164"/>
    </location>
</feature>
<sequence length="170" mass="19259">MEQDEAKIVTVYSAIVITFTCPYCNAPVEIKSEVPPKEDFRATCPHCGRDSLVKLNRRTAYRKSVSLPISYSLSDIYDPNDKKAKRGTMIDISKGGLRIEAPLFRFSDAYEKEGALMTLLFSLPPREQVIRIKAKVIRIIPCPGGKFHMAMQFVDINEHQSKAVNFFLMP</sequence>
<reference evidence="2" key="1">
    <citation type="journal article" date="2021" name="bioRxiv">
        <title>Unraveling nitrogen, sulfur and carbon metabolic pathways and microbial community transcriptional responses to substrate deprivation and toxicity stresses in a bioreactor mimicking anoxic brackish coastal sediment conditions.</title>
        <authorList>
            <person name="Martins P.D."/>
            <person name="Echeveste M.J."/>
            <person name="Arshad A."/>
            <person name="Kurth J."/>
            <person name="Ouboter H."/>
            <person name="Jetten M.S.M."/>
            <person name="Welte C.U."/>
        </authorList>
    </citation>
    <scope>NUCLEOTIDE SEQUENCE</scope>
    <source>
        <strain evidence="2">MAG_39</strain>
    </source>
</reference>
<protein>
    <submittedName>
        <fullName evidence="2">PilZ domain-containing protein</fullName>
    </submittedName>
</protein>
<dbReference type="Proteomes" id="UP000705867">
    <property type="component" value="Unassembled WGS sequence"/>
</dbReference>
<gene>
    <name evidence="2" type="ORF">K8I29_03905</name>
</gene>
<dbReference type="Gene3D" id="2.40.10.220">
    <property type="entry name" value="predicted glycosyltransferase like domains"/>
    <property type="match status" value="1"/>
</dbReference>
<reference evidence="2" key="2">
    <citation type="submission" date="2021-08" db="EMBL/GenBank/DDBJ databases">
        <authorList>
            <person name="Dalcin Martins P."/>
        </authorList>
    </citation>
    <scope>NUCLEOTIDE SEQUENCE</scope>
    <source>
        <strain evidence="2">MAG_39</strain>
    </source>
</reference>
<dbReference type="GO" id="GO:0035438">
    <property type="term" value="F:cyclic-di-GMP binding"/>
    <property type="evidence" value="ECO:0007669"/>
    <property type="project" value="InterPro"/>
</dbReference>
<accession>A0A953LZB2</accession>
<proteinExistence type="predicted"/>
<name>A0A953LZB2_9BACT</name>
<evidence type="ECO:0000259" key="1">
    <source>
        <dbReference type="Pfam" id="PF07238"/>
    </source>
</evidence>
<dbReference type="Pfam" id="PF07238">
    <property type="entry name" value="PilZ"/>
    <property type="match status" value="1"/>
</dbReference>
<comment type="caution">
    <text evidence="2">The sequence shown here is derived from an EMBL/GenBank/DDBJ whole genome shotgun (WGS) entry which is preliminary data.</text>
</comment>